<protein>
    <submittedName>
        <fullName evidence="1">Ribosomal protein L7/L12 C-terminal domain</fullName>
    </submittedName>
</protein>
<dbReference type="Proteomes" id="UP000008803">
    <property type="component" value="Chromosome"/>
</dbReference>
<reference evidence="1 2" key="2">
    <citation type="submission" date="2010-03" db="EMBL/GenBank/DDBJ databases">
        <authorList>
            <person name="Pajon A."/>
        </authorList>
    </citation>
    <scope>NUCLEOTIDE SEQUENCE [LARGE SCALE GENOMIC DNA]</scope>
    <source>
        <strain evidence="1 2">70/3</strain>
    </source>
</reference>
<dbReference type="PATRIC" id="fig|657319.3.peg.2337"/>
<dbReference type="SUPFAM" id="SSF54736">
    <property type="entry name" value="ClpS-like"/>
    <property type="match status" value="1"/>
</dbReference>
<name>D4JVE2_9FIRM</name>
<dbReference type="EMBL" id="FP929044">
    <property type="protein sequence ID" value="CBK97061.1"/>
    <property type="molecule type" value="Genomic_DNA"/>
</dbReference>
<gene>
    <name evidence="1" type="ORF">EUS_20350</name>
</gene>
<dbReference type="BioCyc" id="ESIR657319:G136K-1719-MONOMER"/>
<keyword evidence="1" id="KW-0689">Ribosomal protein</keyword>
<dbReference type="GO" id="GO:0005840">
    <property type="term" value="C:ribosome"/>
    <property type="evidence" value="ECO:0007669"/>
    <property type="project" value="UniProtKB-KW"/>
</dbReference>
<dbReference type="Gene3D" id="3.30.1390.10">
    <property type="match status" value="1"/>
</dbReference>
<dbReference type="HOGENOM" id="CLU_166175_0_0_9"/>
<evidence type="ECO:0000313" key="2">
    <source>
        <dbReference type="Proteomes" id="UP000008803"/>
    </source>
</evidence>
<dbReference type="AlphaFoldDB" id="D4JVE2"/>
<keyword evidence="1" id="KW-0687">Ribonucleoprotein</keyword>
<proteinExistence type="predicted"/>
<dbReference type="KEGG" id="esu:EUS_20350"/>
<reference evidence="1 2" key="1">
    <citation type="submission" date="2010-03" db="EMBL/GenBank/DDBJ databases">
        <title>The genome sequence of Eubacterium siraeum 70/3.</title>
        <authorList>
            <consortium name="metaHIT consortium -- http://www.metahit.eu/"/>
            <person name="Pajon A."/>
            <person name="Turner K."/>
            <person name="Parkhill J."/>
            <person name="Duncan S."/>
            <person name="Flint H."/>
        </authorList>
    </citation>
    <scope>NUCLEOTIDE SEQUENCE [LARGE SCALE GENOMIC DNA]</scope>
    <source>
        <strain evidence="1 2">70/3</strain>
    </source>
</reference>
<evidence type="ECO:0000313" key="1">
    <source>
        <dbReference type="EMBL" id="CBK97061.1"/>
    </source>
</evidence>
<accession>D4JVE2</accession>
<dbReference type="InterPro" id="IPR014719">
    <property type="entry name" value="Ribosomal_bL12_C/ClpS-like"/>
</dbReference>
<organism evidence="1 2">
    <name type="scientific">[Eubacterium] siraeum 70/3</name>
    <dbReference type="NCBI Taxonomy" id="657319"/>
    <lineage>
        <taxon>Bacteria</taxon>
        <taxon>Bacillati</taxon>
        <taxon>Bacillota</taxon>
        <taxon>Clostridia</taxon>
        <taxon>Eubacteriales</taxon>
        <taxon>Oscillospiraceae</taxon>
        <taxon>Oscillospiraceae incertae sedis</taxon>
    </lineage>
</organism>
<sequence>MICENCGAEMRFKQVGHSISWICDNCGEAVASTCFEPYETDLTVYHILLSSPFKANTNMLKLVSEIAGCNYIEAKKMIEKAPAEIFSGKAIDIMEIKEKLETANIDFKIEPEFPY</sequence>